<dbReference type="InterPro" id="IPR029058">
    <property type="entry name" value="AB_hydrolase_fold"/>
</dbReference>
<feature type="region of interest" description="Disordered" evidence="1">
    <location>
        <begin position="476"/>
        <end position="517"/>
    </location>
</feature>
<proteinExistence type="predicted"/>
<reference evidence="2 3" key="1">
    <citation type="submission" date="2014-04" db="EMBL/GenBank/DDBJ databases">
        <authorList>
            <consortium name="DOE Joint Genome Institute"/>
            <person name="Kuo A."/>
            <person name="Kohler A."/>
            <person name="Costa M.D."/>
            <person name="Nagy L.G."/>
            <person name="Floudas D."/>
            <person name="Copeland A."/>
            <person name="Barry K.W."/>
            <person name="Cichocki N."/>
            <person name="Veneault-Fourrey C."/>
            <person name="LaButti K."/>
            <person name="Lindquist E.A."/>
            <person name="Lipzen A."/>
            <person name="Lundell T."/>
            <person name="Morin E."/>
            <person name="Murat C."/>
            <person name="Sun H."/>
            <person name="Tunlid A."/>
            <person name="Henrissat B."/>
            <person name="Grigoriev I.V."/>
            <person name="Hibbett D.S."/>
            <person name="Martin F."/>
            <person name="Nordberg H.P."/>
            <person name="Cantor M.N."/>
            <person name="Hua S.X."/>
        </authorList>
    </citation>
    <scope>NUCLEOTIDE SEQUENCE [LARGE SCALE GENOMIC DNA]</scope>
    <source>
        <strain evidence="2 3">441</strain>
    </source>
</reference>
<sequence length="581" mass="64459">MNSVSFPIQLVTLIRRLVNVISTISLTNHYLLPRNRTENRHRAKSSVGSYSLLLDPSLGNRWDCSSHSFSPASTLSRTRSSVLRSETSLCASESHSNASISMVKEASSTSSPNVAPSKQDTIHRLMSNPALFDPIRTPRYPIVLCHGLYGFDTRGPSAFPSLRYHYWSNVLSILKKKIGAEVIVTSVPGTGSIAARAETLDRILQQRAIGRGINLMAHSMGGLDCRHLITHIKPTDYVPLSLTSISTPHRGSPFMDWCAQNLGLGRRTDHQVLECNIAPTNSDQSNSDKHEFILSLSSLPSSFTTLILSYLDSPAYANLTTSYLNDVFNPSTPDDPRVKYFSVVSRIDEMNIWHPLWLPKMVLDDAERKAKESLKARMGDNYSGEGVPLWEQDDQWGNDGLVTVQSARWGEFLGILEGCDHWDIRSWRGSSMEFSIGIPSVSIPLGGLAYHVGADGWSFGDWARFIGAWRKQDKGTEDGLRISPAMTQATDALPPSSWRETKPKQGERGQSDETDPVVKASTDRLSAVFDWIVEQVPPPGKSLPSNGQSPTEKPVRKDLVTKADLERFYVSLTRKLYDEGL</sequence>
<dbReference type="AlphaFoldDB" id="A0A0C9ZNL9"/>
<evidence type="ECO:0000256" key="1">
    <source>
        <dbReference type="SAM" id="MobiDB-lite"/>
    </source>
</evidence>
<evidence type="ECO:0000313" key="3">
    <source>
        <dbReference type="Proteomes" id="UP000054018"/>
    </source>
</evidence>
<dbReference type="Proteomes" id="UP000054018">
    <property type="component" value="Unassembled WGS sequence"/>
</dbReference>
<dbReference type="Gene3D" id="3.40.50.1820">
    <property type="entry name" value="alpha/beta hydrolase"/>
    <property type="match status" value="1"/>
</dbReference>
<gene>
    <name evidence="2" type="ORF">PISMIDRAFT_93095</name>
</gene>
<protein>
    <recommendedName>
        <fullName evidence="4">GPI inositol-deacylase</fullName>
    </recommendedName>
</protein>
<feature type="region of interest" description="Disordered" evidence="1">
    <location>
        <begin position="535"/>
        <end position="558"/>
    </location>
</feature>
<feature type="compositionally biased region" description="Basic and acidic residues" evidence="1">
    <location>
        <begin position="499"/>
        <end position="511"/>
    </location>
</feature>
<organism evidence="2 3">
    <name type="scientific">Pisolithus microcarpus 441</name>
    <dbReference type="NCBI Taxonomy" id="765257"/>
    <lineage>
        <taxon>Eukaryota</taxon>
        <taxon>Fungi</taxon>
        <taxon>Dikarya</taxon>
        <taxon>Basidiomycota</taxon>
        <taxon>Agaricomycotina</taxon>
        <taxon>Agaricomycetes</taxon>
        <taxon>Agaricomycetidae</taxon>
        <taxon>Boletales</taxon>
        <taxon>Sclerodermatineae</taxon>
        <taxon>Pisolithaceae</taxon>
        <taxon>Pisolithus</taxon>
    </lineage>
</organism>
<dbReference type="PANTHER" id="PTHR11440">
    <property type="entry name" value="LECITHIN-CHOLESTEROL ACYLTRANSFERASE-RELATED"/>
    <property type="match status" value="1"/>
</dbReference>
<dbReference type="OrthoDB" id="5592486at2759"/>
<dbReference type="SUPFAM" id="SSF53474">
    <property type="entry name" value="alpha/beta-Hydrolases"/>
    <property type="match status" value="1"/>
</dbReference>
<keyword evidence="3" id="KW-1185">Reference proteome</keyword>
<evidence type="ECO:0000313" key="2">
    <source>
        <dbReference type="EMBL" id="KIK27539.1"/>
    </source>
</evidence>
<evidence type="ECO:0008006" key="4">
    <source>
        <dbReference type="Google" id="ProtNLM"/>
    </source>
</evidence>
<dbReference type="STRING" id="765257.A0A0C9ZNL9"/>
<accession>A0A0C9ZNL9</accession>
<reference evidence="3" key="2">
    <citation type="submission" date="2015-01" db="EMBL/GenBank/DDBJ databases">
        <title>Evolutionary Origins and Diversification of the Mycorrhizal Mutualists.</title>
        <authorList>
            <consortium name="DOE Joint Genome Institute"/>
            <consortium name="Mycorrhizal Genomics Consortium"/>
            <person name="Kohler A."/>
            <person name="Kuo A."/>
            <person name="Nagy L.G."/>
            <person name="Floudas D."/>
            <person name="Copeland A."/>
            <person name="Barry K.W."/>
            <person name="Cichocki N."/>
            <person name="Veneault-Fourrey C."/>
            <person name="LaButti K."/>
            <person name="Lindquist E.A."/>
            <person name="Lipzen A."/>
            <person name="Lundell T."/>
            <person name="Morin E."/>
            <person name="Murat C."/>
            <person name="Riley R."/>
            <person name="Ohm R."/>
            <person name="Sun H."/>
            <person name="Tunlid A."/>
            <person name="Henrissat B."/>
            <person name="Grigoriev I.V."/>
            <person name="Hibbett D.S."/>
            <person name="Martin F."/>
        </authorList>
    </citation>
    <scope>NUCLEOTIDE SEQUENCE [LARGE SCALE GENOMIC DNA]</scope>
    <source>
        <strain evidence="3">441</strain>
    </source>
</reference>
<dbReference type="EMBL" id="KN833696">
    <property type="protein sequence ID" value="KIK27539.1"/>
    <property type="molecule type" value="Genomic_DNA"/>
</dbReference>
<dbReference type="HOGENOM" id="CLU_015536_1_0_1"/>
<name>A0A0C9ZNL9_9AGAM</name>